<protein>
    <recommendedName>
        <fullName evidence="4">Sporulation protein</fullName>
    </recommendedName>
</protein>
<name>A0A9W5S2X9_9BACL</name>
<accession>A0A9W5S2X9</accession>
<dbReference type="AlphaFoldDB" id="A0A9W5S2X9"/>
<organism evidence="2 3">
    <name type="scientific">Paenibacillus darwinianus</name>
    <dbReference type="NCBI Taxonomy" id="1380763"/>
    <lineage>
        <taxon>Bacteria</taxon>
        <taxon>Bacillati</taxon>
        <taxon>Bacillota</taxon>
        <taxon>Bacilli</taxon>
        <taxon>Bacillales</taxon>
        <taxon>Paenibacillaceae</taxon>
        <taxon>Paenibacillus</taxon>
    </lineage>
</organism>
<keyword evidence="1" id="KW-0812">Transmembrane</keyword>
<evidence type="ECO:0000313" key="2">
    <source>
        <dbReference type="EMBL" id="EXX92121.1"/>
    </source>
</evidence>
<sequence length="289" mass="32359">MSVKYRNRLLVVLTALLIASGLSMAWKMEASEGSGKDPQSKRDVLAAWTEGFYQASIEGNRQLAYGYVLKIKSVAGDRELRSLGTKEGWKVLDERLNAAETLIERGEFAYTWREEAARLKLAVDALSRDRNALWRQYERLLREDLSRLRKAWQRGGKEGDASAYAALDQLESHTLRLEAAAAFGAEPARVSLLKERIRYTEKLLQAAPGGPDSANRTLTEGSFMLLGDSVDRLFASDTARSAAVSASGHPSWQWAAMLAVIVLAGLFYTGWQKFRIDRDEITVPKRPYR</sequence>
<dbReference type="OrthoDB" id="2464294at2"/>
<dbReference type="Pfam" id="PF09577">
    <property type="entry name" value="Spore_YpjB"/>
    <property type="match status" value="1"/>
</dbReference>
<feature type="transmembrane region" description="Helical" evidence="1">
    <location>
        <begin position="252"/>
        <end position="271"/>
    </location>
</feature>
<evidence type="ECO:0008006" key="4">
    <source>
        <dbReference type="Google" id="ProtNLM"/>
    </source>
</evidence>
<keyword evidence="3" id="KW-1185">Reference proteome</keyword>
<reference evidence="2 3" key="1">
    <citation type="submission" date="2014-02" db="EMBL/GenBank/DDBJ databases">
        <title>Genome sequence of Paenibacillus darwinianus reveals adaptive mechanisms for survival in Antarctic soils.</title>
        <authorList>
            <person name="Dsouza M."/>
            <person name="Taylor M.W."/>
            <person name="Turner S.J."/>
            <person name="Aislabie J."/>
        </authorList>
    </citation>
    <scope>NUCLEOTIDE SEQUENCE [LARGE SCALE GENOMIC DNA]</scope>
    <source>
        <strain evidence="2 3">CE1</strain>
    </source>
</reference>
<comment type="caution">
    <text evidence="2">The sequence shown here is derived from an EMBL/GenBank/DDBJ whole genome shotgun (WGS) entry which is preliminary data.</text>
</comment>
<evidence type="ECO:0000313" key="3">
    <source>
        <dbReference type="Proteomes" id="UP000053750"/>
    </source>
</evidence>
<keyword evidence="1" id="KW-1133">Transmembrane helix</keyword>
<dbReference type="Proteomes" id="UP000053750">
    <property type="component" value="Unassembled WGS sequence"/>
</dbReference>
<gene>
    <name evidence="2" type="ORF">BG53_03785</name>
</gene>
<keyword evidence="1" id="KW-0472">Membrane</keyword>
<proteinExistence type="predicted"/>
<dbReference type="InterPro" id="IPR014231">
    <property type="entry name" value="Spore_YpjB"/>
</dbReference>
<evidence type="ECO:0000256" key="1">
    <source>
        <dbReference type="SAM" id="Phobius"/>
    </source>
</evidence>
<dbReference type="EMBL" id="JFHU01000015">
    <property type="protein sequence ID" value="EXX92121.1"/>
    <property type="molecule type" value="Genomic_DNA"/>
</dbReference>